<dbReference type="PANTHER" id="PTHR42080">
    <property type="entry name" value="SRR1 DOMAIN-CONTAINING PROTEIN"/>
    <property type="match status" value="1"/>
</dbReference>
<dbReference type="EMBL" id="JELW01000020">
    <property type="protein sequence ID" value="EXU99243.1"/>
    <property type="molecule type" value="Genomic_DNA"/>
</dbReference>
<evidence type="ECO:0000259" key="2">
    <source>
        <dbReference type="Pfam" id="PF07985"/>
    </source>
</evidence>
<dbReference type="Proteomes" id="UP000030151">
    <property type="component" value="Unassembled WGS sequence"/>
</dbReference>
<dbReference type="OrthoDB" id="5318346at2759"/>
<sequence>MPAADAQEWTFPKPKKTRRRPPPPPAPQRTAPAMSASAIRAEHLSAKSDWASSTCCTSLRELVASHGPALSPVTSAVCLGLGTFDPHDGSCESKRRTHRQFIAFLTMVEELEKLAGTKIECIFQEPLFTDAERTFLTGMGYRVVDHPVACRAVTADSLLYGVHLYRELYEEALRAALPAVFVGTDWDTWDGVLLEREAVQGVRRMHERYERFAFPEDGITFSSTSVYWRPRGALASSKGGGEEHSRAENELVNRLDKVDIDA</sequence>
<evidence type="ECO:0000256" key="1">
    <source>
        <dbReference type="SAM" id="MobiDB-lite"/>
    </source>
</evidence>
<dbReference type="eggNOG" id="ENOG502SC31">
    <property type="taxonomic scope" value="Eukaryota"/>
</dbReference>
<comment type="caution">
    <text evidence="3">The sequence shown here is derived from an EMBL/GenBank/DDBJ whole genome shotgun (WGS) entry which is preliminary data.</text>
</comment>
<proteinExistence type="predicted"/>
<evidence type="ECO:0000313" key="4">
    <source>
        <dbReference type="Proteomes" id="UP000030151"/>
    </source>
</evidence>
<organism evidence="3 4">
    <name type="scientific">Metarhizium robertsii</name>
    <dbReference type="NCBI Taxonomy" id="568076"/>
    <lineage>
        <taxon>Eukaryota</taxon>
        <taxon>Fungi</taxon>
        <taxon>Dikarya</taxon>
        <taxon>Ascomycota</taxon>
        <taxon>Pezizomycotina</taxon>
        <taxon>Sordariomycetes</taxon>
        <taxon>Hypocreomycetidae</taxon>
        <taxon>Hypocreales</taxon>
        <taxon>Clavicipitaceae</taxon>
        <taxon>Metarhizium</taxon>
    </lineage>
</organism>
<dbReference type="InterPro" id="IPR012942">
    <property type="entry name" value="SRR1-like"/>
</dbReference>
<feature type="region of interest" description="Disordered" evidence="1">
    <location>
        <begin position="1"/>
        <end position="36"/>
    </location>
</feature>
<feature type="domain" description="SRR1-like" evidence="2">
    <location>
        <begin position="63"/>
        <end position="228"/>
    </location>
</feature>
<name>A0A014PNZ8_9HYPO</name>
<dbReference type="AlphaFoldDB" id="A0A014PNZ8"/>
<gene>
    <name evidence="3" type="ORF">X797_007671</name>
</gene>
<protein>
    <recommendedName>
        <fullName evidence="2">SRR1-like domain-containing protein</fullName>
    </recommendedName>
</protein>
<dbReference type="PANTHER" id="PTHR42080:SF1">
    <property type="entry name" value="SRR1-LIKE DOMAIN-CONTAINING PROTEIN"/>
    <property type="match status" value="1"/>
</dbReference>
<evidence type="ECO:0000313" key="3">
    <source>
        <dbReference type="EMBL" id="EXU99243.1"/>
    </source>
</evidence>
<dbReference type="HOGENOM" id="CLU_048152_0_0_1"/>
<reference evidence="3 4" key="1">
    <citation type="submission" date="2014-02" db="EMBL/GenBank/DDBJ databases">
        <title>The genome sequence of the entomopathogenic fungus Metarhizium robertsii ARSEF 2575.</title>
        <authorList>
            <person name="Giuliano Garisto Donzelli B."/>
            <person name="Roe B.A."/>
            <person name="Macmil S.L."/>
            <person name="Krasnoff S.B."/>
            <person name="Gibson D.M."/>
        </authorList>
    </citation>
    <scope>NUCLEOTIDE SEQUENCE [LARGE SCALE GENOMIC DNA]</scope>
    <source>
        <strain evidence="3 4">ARSEF 2575</strain>
    </source>
</reference>
<dbReference type="Pfam" id="PF07985">
    <property type="entry name" value="SRR1"/>
    <property type="match status" value="1"/>
</dbReference>
<accession>A0A014PNZ8</accession>